<dbReference type="InterPro" id="IPR029052">
    <property type="entry name" value="Metallo-depent_PP-like"/>
</dbReference>
<evidence type="ECO:0000259" key="2">
    <source>
        <dbReference type="Pfam" id="PF16655"/>
    </source>
</evidence>
<proteinExistence type="predicted"/>
<reference evidence="3" key="2">
    <citation type="submission" date="2021-04" db="EMBL/GenBank/DDBJ databases">
        <authorList>
            <person name="Gilroy R."/>
        </authorList>
    </citation>
    <scope>NUCLEOTIDE SEQUENCE</scope>
    <source>
        <strain evidence="3">ChiGjej4B4-7305</strain>
    </source>
</reference>
<dbReference type="Gene3D" id="2.60.40.380">
    <property type="entry name" value="Purple acid phosphatase-like, N-terminal"/>
    <property type="match status" value="1"/>
</dbReference>
<dbReference type="InterPro" id="IPR032093">
    <property type="entry name" value="PhoD_N"/>
</dbReference>
<protein>
    <submittedName>
        <fullName evidence="3">Alkaline phosphatase D family protein</fullName>
    </submittedName>
</protein>
<dbReference type="InterPro" id="IPR038607">
    <property type="entry name" value="PhoD-like_sf"/>
</dbReference>
<dbReference type="InterPro" id="IPR006311">
    <property type="entry name" value="TAT_signal"/>
</dbReference>
<dbReference type="Pfam" id="PF09423">
    <property type="entry name" value="PhoD"/>
    <property type="match status" value="1"/>
</dbReference>
<dbReference type="InterPro" id="IPR052900">
    <property type="entry name" value="Phospholipid_Metab_Enz"/>
</dbReference>
<dbReference type="Pfam" id="PF16655">
    <property type="entry name" value="PhoD_N"/>
    <property type="match status" value="1"/>
</dbReference>
<dbReference type="EMBL" id="DXBY01000078">
    <property type="protein sequence ID" value="HIZ35065.1"/>
    <property type="molecule type" value="Genomic_DNA"/>
</dbReference>
<evidence type="ECO:0000313" key="4">
    <source>
        <dbReference type="Proteomes" id="UP000824037"/>
    </source>
</evidence>
<evidence type="ECO:0000313" key="3">
    <source>
        <dbReference type="EMBL" id="HIZ35065.1"/>
    </source>
</evidence>
<feature type="domain" description="Phospholipase D N-terminal" evidence="2">
    <location>
        <begin position="55"/>
        <end position="152"/>
    </location>
</feature>
<reference evidence="3" key="1">
    <citation type="journal article" date="2021" name="PeerJ">
        <title>Extensive microbial diversity within the chicken gut microbiome revealed by metagenomics and culture.</title>
        <authorList>
            <person name="Gilroy R."/>
            <person name="Ravi A."/>
            <person name="Getino M."/>
            <person name="Pursley I."/>
            <person name="Horton D.L."/>
            <person name="Alikhan N.F."/>
            <person name="Baker D."/>
            <person name="Gharbi K."/>
            <person name="Hall N."/>
            <person name="Watson M."/>
            <person name="Adriaenssens E.M."/>
            <person name="Foster-Nyarko E."/>
            <person name="Jarju S."/>
            <person name="Secka A."/>
            <person name="Antonio M."/>
            <person name="Oren A."/>
            <person name="Chaudhuri R.R."/>
            <person name="La Ragione R."/>
            <person name="Hildebrand F."/>
            <person name="Pallen M.J."/>
        </authorList>
    </citation>
    <scope>NUCLEOTIDE SEQUENCE</scope>
    <source>
        <strain evidence="3">ChiGjej4B4-7305</strain>
    </source>
</reference>
<dbReference type="Proteomes" id="UP000824037">
    <property type="component" value="Unassembled WGS sequence"/>
</dbReference>
<dbReference type="PANTHER" id="PTHR43606">
    <property type="entry name" value="PHOSPHATASE, PUTATIVE (AFU_ORTHOLOGUE AFUA_6G08710)-RELATED"/>
    <property type="match status" value="1"/>
</dbReference>
<dbReference type="Gene3D" id="3.60.21.70">
    <property type="entry name" value="PhoD-like phosphatase"/>
    <property type="match status" value="1"/>
</dbReference>
<evidence type="ECO:0000259" key="1">
    <source>
        <dbReference type="Pfam" id="PF09423"/>
    </source>
</evidence>
<organism evidence="3 4">
    <name type="scientific">Candidatus Ruania gallistercoris</name>
    <dbReference type="NCBI Taxonomy" id="2838746"/>
    <lineage>
        <taxon>Bacteria</taxon>
        <taxon>Bacillati</taxon>
        <taxon>Actinomycetota</taxon>
        <taxon>Actinomycetes</taxon>
        <taxon>Micrococcales</taxon>
        <taxon>Ruaniaceae</taxon>
        <taxon>Ruania</taxon>
    </lineage>
</organism>
<sequence>MRMTQSDSLFRDTTMRRRAVLGGMGAAALAFTFNTPDPASARVRQPRFRSTPFTLGVASGDPRRNAVVLWTRLAPEKFAPYGGLDPSAAIPVRWQLSTDENFTTIAREGTELAHPEYYFSVHVDARGLRPGYTYFYRFIAGDYVSDVGRTRTAPAAGSRLSELNFAFASCNSFGAGYFTSARHLGDEDLDVVFFLGDYIYEYAISAETSLRVGMDPVPAELNVETGTLERYRLQYSLYKSDPDMIYAHRQAPWIATWDDHEVENEYPVEEATADDVLRRANAYRAYWEHMPLRPPQRPAGPAARMYRGFDFGRLARFSVLDVRQYRSAELADEPIPDSPERRDSGRTMLGAEQESWFLDRLTSSRARWNIAPQQVLMGMLDTLPGEQSRFAPASWDGYQASQQRVLSTVAEHDVSNFVVLTGDVHRNYVLDLKADYDDPDSATIGAEFAGTSLTSGSDGVDDDGGLDDRYAANPHLHWASLQRGYVRCHLEEDLLQVDYREVPYVTTPGAGVSTRSSFVVEAGTAGVQQA</sequence>
<gene>
    <name evidence="3" type="ORF">H9815_04760</name>
</gene>
<dbReference type="PROSITE" id="PS51318">
    <property type="entry name" value="TAT"/>
    <property type="match status" value="1"/>
</dbReference>
<accession>A0A9D2ECS9</accession>
<dbReference type="AlphaFoldDB" id="A0A9D2ECS9"/>
<comment type="caution">
    <text evidence="3">The sequence shown here is derived from an EMBL/GenBank/DDBJ whole genome shotgun (WGS) entry which is preliminary data.</text>
</comment>
<feature type="domain" description="PhoD-like phosphatase metallophosphatase" evidence="1">
    <location>
        <begin position="165"/>
        <end position="499"/>
    </location>
</feature>
<dbReference type="CDD" id="cd07389">
    <property type="entry name" value="MPP_PhoD"/>
    <property type="match status" value="1"/>
</dbReference>
<dbReference type="InterPro" id="IPR018946">
    <property type="entry name" value="PhoD-like_MPP"/>
</dbReference>
<dbReference type="PANTHER" id="PTHR43606:SF2">
    <property type="entry name" value="ALKALINE PHOSPHATASE FAMILY PROTEIN (AFU_ORTHOLOGUE AFUA_5G03860)"/>
    <property type="match status" value="1"/>
</dbReference>
<name>A0A9D2ECS9_9MICO</name>
<dbReference type="SUPFAM" id="SSF56300">
    <property type="entry name" value="Metallo-dependent phosphatases"/>
    <property type="match status" value="1"/>
</dbReference>